<dbReference type="Gene3D" id="3.20.20.150">
    <property type="entry name" value="Divalent-metal-dependent TIM barrel enzymes"/>
    <property type="match status" value="1"/>
</dbReference>
<dbReference type="InterPro" id="IPR036237">
    <property type="entry name" value="Xyl_isomerase-like_sf"/>
</dbReference>
<dbReference type="Pfam" id="PF01261">
    <property type="entry name" value="AP_endonuc_2"/>
    <property type="match status" value="1"/>
</dbReference>
<feature type="active site" description="Proton donor/acceptor" evidence="4">
    <location>
        <position position="245"/>
    </location>
</feature>
<feature type="active site" description="Proton donor/acceptor" evidence="4">
    <location>
        <position position="148"/>
    </location>
</feature>
<evidence type="ECO:0000313" key="6">
    <source>
        <dbReference type="EMBL" id="RUR00929.1"/>
    </source>
</evidence>
<dbReference type="AlphaFoldDB" id="A0A3S0VG52"/>
<comment type="similarity">
    <text evidence="3">Belongs to the hyi family.</text>
</comment>
<dbReference type="PANTHER" id="PTHR43489:SF6">
    <property type="entry name" value="HYDROXYPYRUVATE ISOMERASE-RELATED"/>
    <property type="match status" value="1"/>
</dbReference>
<proteinExistence type="inferred from homology"/>
<feature type="domain" description="Xylose isomerase-like TIM barrel" evidence="5">
    <location>
        <begin position="20"/>
        <end position="261"/>
    </location>
</feature>
<protein>
    <submittedName>
        <fullName evidence="6">Hydroxypyruvate isomerase</fullName>
    </submittedName>
</protein>
<evidence type="ECO:0000256" key="1">
    <source>
        <dbReference type="ARBA" id="ARBA00023235"/>
    </source>
</evidence>
<dbReference type="InterPro" id="IPR013022">
    <property type="entry name" value="Xyl_isomerase-like_TIM-brl"/>
</dbReference>
<dbReference type="GO" id="GO:0046487">
    <property type="term" value="P:glyoxylate metabolic process"/>
    <property type="evidence" value="ECO:0007669"/>
    <property type="project" value="TreeGrafter"/>
</dbReference>
<evidence type="ECO:0000256" key="4">
    <source>
        <dbReference type="PIRSR" id="PIRSR006241-50"/>
    </source>
</evidence>
<dbReference type="InterPro" id="IPR050417">
    <property type="entry name" value="Sugar_Epim/Isomerase"/>
</dbReference>
<evidence type="ECO:0000256" key="2">
    <source>
        <dbReference type="ARBA" id="ARBA00023277"/>
    </source>
</evidence>
<organism evidence="6 7">
    <name type="scientific">Labedella endophytica</name>
    <dbReference type="NCBI Taxonomy" id="1523160"/>
    <lineage>
        <taxon>Bacteria</taxon>
        <taxon>Bacillati</taxon>
        <taxon>Actinomycetota</taxon>
        <taxon>Actinomycetes</taxon>
        <taxon>Micrococcales</taxon>
        <taxon>Microbacteriaceae</taxon>
        <taxon>Labedella</taxon>
    </lineage>
</organism>
<dbReference type="SUPFAM" id="SSF51658">
    <property type="entry name" value="Xylose isomerase-like"/>
    <property type="match status" value="1"/>
</dbReference>
<dbReference type="Proteomes" id="UP000274909">
    <property type="component" value="Unassembled WGS sequence"/>
</dbReference>
<keyword evidence="2" id="KW-0119">Carbohydrate metabolism</keyword>
<evidence type="ECO:0000259" key="5">
    <source>
        <dbReference type="Pfam" id="PF01261"/>
    </source>
</evidence>
<reference evidence="6 7" key="1">
    <citation type="submission" date="2018-12" db="EMBL/GenBank/DDBJ databases">
        <authorList>
            <person name="Li F."/>
        </authorList>
    </citation>
    <scope>NUCLEOTIDE SEQUENCE [LARGE SCALE GENOMIC DNA]</scope>
    <source>
        <strain evidence="6 7">EGI 6500705</strain>
    </source>
</reference>
<dbReference type="RefSeq" id="WP_127047883.1">
    <property type="nucleotide sequence ID" value="NZ_RZGZ01000002.1"/>
</dbReference>
<accession>A0A3S0VG52</accession>
<dbReference type="GO" id="GO:0008903">
    <property type="term" value="F:hydroxypyruvate isomerase activity"/>
    <property type="evidence" value="ECO:0007669"/>
    <property type="project" value="TreeGrafter"/>
</dbReference>
<dbReference type="InterPro" id="IPR026040">
    <property type="entry name" value="HyI-like"/>
</dbReference>
<evidence type="ECO:0000313" key="7">
    <source>
        <dbReference type="Proteomes" id="UP000274909"/>
    </source>
</evidence>
<dbReference type="OrthoDB" id="9786584at2"/>
<dbReference type="PANTHER" id="PTHR43489">
    <property type="entry name" value="ISOMERASE"/>
    <property type="match status" value="1"/>
</dbReference>
<keyword evidence="6" id="KW-0670">Pyruvate</keyword>
<name>A0A3S0VG52_9MICO</name>
<sequence length="274" mass="29251">MPFSANLSILFTELPFLDRFAAAKAAGFDDVECWWAFSTPVPTDDEVTAFLRAIDEADVSLRALNLYAGDMPSGDRGVLSHPGVEDLLAEHLVALSRILSATGCRVVNALYGCALPDVPAAEHADIAVANLRNIADVLSPAGVVVVVEPLTRGENGTYPLETVEDAIAIVDRVDRSSVRVLFDAYHLHNNGMDLANALRVHAGRIGHVQIADSPGRHEPGSGTIDFDAFFAALDEIGYDGFVGCEYRPASTTTEGLGWLARVSSTESDVLADID</sequence>
<keyword evidence="1 3" id="KW-0413">Isomerase</keyword>
<dbReference type="PIRSF" id="PIRSF006241">
    <property type="entry name" value="HyI"/>
    <property type="match status" value="1"/>
</dbReference>
<evidence type="ECO:0000256" key="3">
    <source>
        <dbReference type="PIRNR" id="PIRNR006241"/>
    </source>
</evidence>
<dbReference type="EMBL" id="RZGZ01000002">
    <property type="protein sequence ID" value="RUR00929.1"/>
    <property type="molecule type" value="Genomic_DNA"/>
</dbReference>
<comment type="caution">
    <text evidence="6">The sequence shown here is derived from an EMBL/GenBank/DDBJ whole genome shotgun (WGS) entry which is preliminary data.</text>
</comment>
<keyword evidence="7" id="KW-1185">Reference proteome</keyword>
<gene>
    <name evidence="6" type="ORF">ELQ94_05140</name>
</gene>